<sequence length="418" mass="47938">MDSVALKKQLNPKQYGLQSNFYIDEVHKLGADKQVTDSALYSQLSNWAKYPVPAKTGIICEYIVQLDTNYTVPYLVYIPKNYNPAVKTTLLIYYKGGWLSRSTIPSGYPKEIIKDNPTLDYLDEQNIIEIFPVLESKLAIYGNYGYLHLQQMITAVKKVFNIDDNKVFLAGFSDGGKTVYLAANLVPAAFACFYPINAPIVSAPQFPNYKSRPLFSFVAEKDELTEPRSILTKAAYAATLGADWRFWLLPEKKHNYRSYQQDVLPLMFSDMKRRSRNPFPATINYHKTYNYELFTGIDWIQVSVNTNRPPSLYHQTDSVVTFSADGEERRYLYGEKTGQVHAVYLNNTFTINTSQVDTVTIYLSPAMVNLQLPVTVIINGKQVYHAVTGINRSFMIDRFMEYFDREQLWVNKLVIPVH</sequence>
<proteinExistence type="predicted"/>
<dbReference type="Proteomes" id="UP001597511">
    <property type="component" value="Unassembled WGS sequence"/>
</dbReference>
<dbReference type="EMBL" id="JBHUOZ010000003">
    <property type="protein sequence ID" value="MFD2920368.1"/>
    <property type="molecule type" value="Genomic_DNA"/>
</dbReference>
<evidence type="ECO:0000313" key="1">
    <source>
        <dbReference type="EMBL" id="MFD2920368.1"/>
    </source>
</evidence>
<comment type="caution">
    <text evidence="1">The sequence shown here is derived from an EMBL/GenBank/DDBJ whole genome shotgun (WGS) entry which is preliminary data.</text>
</comment>
<organism evidence="1 2">
    <name type="scientific">Terrimonas rubra</name>
    <dbReference type="NCBI Taxonomy" id="1035890"/>
    <lineage>
        <taxon>Bacteria</taxon>
        <taxon>Pseudomonadati</taxon>
        <taxon>Bacteroidota</taxon>
        <taxon>Chitinophagia</taxon>
        <taxon>Chitinophagales</taxon>
        <taxon>Chitinophagaceae</taxon>
        <taxon>Terrimonas</taxon>
    </lineage>
</organism>
<dbReference type="RefSeq" id="WP_386098578.1">
    <property type="nucleotide sequence ID" value="NZ_JBHUOZ010000003.1"/>
</dbReference>
<protein>
    <submittedName>
        <fullName evidence="1">Uncharacterized protein</fullName>
    </submittedName>
</protein>
<dbReference type="Gene3D" id="3.40.50.1820">
    <property type="entry name" value="alpha/beta hydrolase"/>
    <property type="match status" value="1"/>
</dbReference>
<evidence type="ECO:0000313" key="2">
    <source>
        <dbReference type="Proteomes" id="UP001597511"/>
    </source>
</evidence>
<name>A0ABW6A4V1_9BACT</name>
<gene>
    <name evidence="1" type="ORF">ACFS6H_11640</name>
</gene>
<keyword evidence="2" id="KW-1185">Reference proteome</keyword>
<reference evidence="2" key="1">
    <citation type="journal article" date="2019" name="Int. J. Syst. Evol. Microbiol.">
        <title>The Global Catalogue of Microorganisms (GCM) 10K type strain sequencing project: providing services to taxonomists for standard genome sequencing and annotation.</title>
        <authorList>
            <consortium name="The Broad Institute Genomics Platform"/>
            <consortium name="The Broad Institute Genome Sequencing Center for Infectious Disease"/>
            <person name="Wu L."/>
            <person name="Ma J."/>
        </authorList>
    </citation>
    <scope>NUCLEOTIDE SEQUENCE [LARGE SCALE GENOMIC DNA]</scope>
    <source>
        <strain evidence="2">KCTC 23299</strain>
    </source>
</reference>
<dbReference type="InterPro" id="IPR029058">
    <property type="entry name" value="AB_hydrolase_fold"/>
</dbReference>
<accession>A0ABW6A4V1</accession>
<dbReference type="SUPFAM" id="SSF53474">
    <property type="entry name" value="alpha/beta-Hydrolases"/>
    <property type="match status" value="1"/>
</dbReference>